<dbReference type="GO" id="GO:0045892">
    <property type="term" value="P:negative regulation of DNA-templated transcription"/>
    <property type="evidence" value="ECO:0007669"/>
    <property type="project" value="UniProtKB-UniRule"/>
</dbReference>
<dbReference type="InterPro" id="IPR000524">
    <property type="entry name" value="Tscrpt_reg_HTH_GntR"/>
</dbReference>
<dbReference type="Pfam" id="PF07702">
    <property type="entry name" value="UTRA"/>
    <property type="match status" value="1"/>
</dbReference>
<protein>
    <recommendedName>
        <fullName evidence="4">Histidine utilization repressor</fullName>
    </recommendedName>
</protein>
<dbReference type="InterPro" id="IPR011663">
    <property type="entry name" value="UTRA"/>
</dbReference>
<dbReference type="GO" id="GO:0003677">
    <property type="term" value="F:DNA binding"/>
    <property type="evidence" value="ECO:0007669"/>
    <property type="project" value="UniProtKB-UniRule"/>
</dbReference>
<sequence>MAGGDSIAKETPALSLHQRILDDIESRILSGGEWLPGHRIPFEHELTEQYGCSRMTVNKALTQLAKAGLIERKRRSGSFVSFPQSQAAILEIHDIRDEVAALGVAYRFELTSRRERLSGPADARHIDMPRHTPLVELVCRHFAGKRVFALEERIISLDAVPTAASTDFAENSPGPPWLVSCVPWSSAKHSIRAIAATQENAGMLGIPLGSPCLVIERQTWNADQPVTHVRFTYPGDSHALVANFTPSTGISGVEKSRRRGTAAAKRQHDLGVGQAARLIASPMMETIVSICSFSTISGGERAITSPVTRISRPFLKQSTKTS</sequence>
<organism evidence="6 7">
    <name type="scientific">Brucella intermedia 229E</name>
    <dbReference type="NCBI Taxonomy" id="1337887"/>
    <lineage>
        <taxon>Bacteria</taxon>
        <taxon>Pseudomonadati</taxon>
        <taxon>Pseudomonadota</taxon>
        <taxon>Alphaproteobacteria</taxon>
        <taxon>Hyphomicrobiales</taxon>
        <taxon>Brucellaceae</taxon>
        <taxon>Brucella/Ochrobactrum group</taxon>
        <taxon>Brucella</taxon>
    </lineage>
</organism>
<evidence type="ECO:0000256" key="3">
    <source>
        <dbReference type="ARBA" id="ARBA00023163"/>
    </source>
</evidence>
<dbReference type="SMART" id="SM00866">
    <property type="entry name" value="UTRA"/>
    <property type="match status" value="1"/>
</dbReference>
<comment type="caution">
    <text evidence="6">The sequence shown here is derived from an EMBL/GenBank/DDBJ whole genome shotgun (WGS) entry which is preliminary data.</text>
</comment>
<dbReference type="SUPFAM" id="SSF46785">
    <property type="entry name" value="Winged helix' DNA-binding domain"/>
    <property type="match status" value="1"/>
</dbReference>
<dbReference type="PRINTS" id="PR00035">
    <property type="entry name" value="HTHGNTR"/>
</dbReference>
<dbReference type="CDD" id="cd07377">
    <property type="entry name" value="WHTH_GntR"/>
    <property type="match status" value="1"/>
</dbReference>
<feature type="domain" description="HTH gntR-type" evidence="5">
    <location>
        <begin position="14"/>
        <end position="83"/>
    </location>
</feature>
<dbReference type="SMART" id="SM00345">
    <property type="entry name" value="HTH_GNTR"/>
    <property type="match status" value="1"/>
</dbReference>
<dbReference type="PROSITE" id="PS50949">
    <property type="entry name" value="HTH_GNTR"/>
    <property type="match status" value="1"/>
</dbReference>
<name>U4VAI3_9HYPH</name>
<accession>U4VAI3</accession>
<evidence type="ECO:0000259" key="5">
    <source>
        <dbReference type="PROSITE" id="PS50949"/>
    </source>
</evidence>
<evidence type="ECO:0000313" key="6">
    <source>
        <dbReference type="EMBL" id="ERL99731.1"/>
    </source>
</evidence>
<dbReference type="Gene3D" id="1.10.10.10">
    <property type="entry name" value="Winged helix-like DNA-binding domain superfamily/Winged helix DNA-binding domain"/>
    <property type="match status" value="1"/>
</dbReference>
<keyword evidence="3" id="KW-0804">Transcription</keyword>
<dbReference type="InterPro" id="IPR010248">
    <property type="entry name" value="His_ut_repres"/>
</dbReference>
<dbReference type="GO" id="GO:0003700">
    <property type="term" value="F:DNA-binding transcription factor activity"/>
    <property type="evidence" value="ECO:0007669"/>
    <property type="project" value="UniProtKB-UniRule"/>
</dbReference>
<evidence type="ECO:0000256" key="2">
    <source>
        <dbReference type="ARBA" id="ARBA00023125"/>
    </source>
</evidence>
<dbReference type="InterPro" id="IPR036388">
    <property type="entry name" value="WH-like_DNA-bd_sf"/>
</dbReference>
<evidence type="ECO:0000256" key="1">
    <source>
        <dbReference type="ARBA" id="ARBA00023015"/>
    </source>
</evidence>
<evidence type="ECO:0000313" key="7">
    <source>
        <dbReference type="Proteomes" id="UP000016842"/>
    </source>
</evidence>
<dbReference type="PANTHER" id="PTHR44846:SF16">
    <property type="entry name" value="TRANSCRIPTIONAL REGULATOR PHNF-RELATED"/>
    <property type="match status" value="1"/>
</dbReference>
<dbReference type="InterPro" id="IPR028978">
    <property type="entry name" value="Chorismate_lyase_/UTRA_dom_sf"/>
</dbReference>
<dbReference type="EMBL" id="ASXJ01000365">
    <property type="protein sequence ID" value="ERL99731.1"/>
    <property type="molecule type" value="Genomic_DNA"/>
</dbReference>
<gene>
    <name evidence="6" type="ORF">Q644_09290</name>
</gene>
<dbReference type="SUPFAM" id="SSF64288">
    <property type="entry name" value="Chorismate lyase-like"/>
    <property type="match status" value="1"/>
</dbReference>
<dbReference type="PANTHER" id="PTHR44846">
    <property type="entry name" value="MANNOSYL-D-GLYCERATE TRANSPORT/METABOLISM SYSTEM REPRESSOR MNGR-RELATED"/>
    <property type="match status" value="1"/>
</dbReference>
<keyword evidence="1" id="KW-0805">Transcription regulation</keyword>
<dbReference type="Proteomes" id="UP000016842">
    <property type="component" value="Unassembled WGS sequence"/>
</dbReference>
<dbReference type="AlphaFoldDB" id="U4VAI3"/>
<keyword evidence="2" id="KW-0238">DNA-binding</keyword>
<evidence type="ECO:0000256" key="4">
    <source>
        <dbReference type="NCBIfam" id="TIGR02018"/>
    </source>
</evidence>
<dbReference type="InterPro" id="IPR050679">
    <property type="entry name" value="Bact_HTH_transcr_reg"/>
</dbReference>
<reference evidence="6 7" key="1">
    <citation type="journal article" date="2014" name="FEMS Microbiol. Lett.">
        <title>Genome sequencing analysis reveals virulence-related gene content of Ochrobactrum intermedium strain 229E, a urease-positive strain isolated from the human gastric niche.</title>
        <authorList>
            <person name="Kulkarni G.J."/>
            <person name="Shetty S."/>
            <person name="Dharne M.S."/>
            <person name="Shouche Y.S."/>
        </authorList>
    </citation>
    <scope>NUCLEOTIDE SEQUENCE [LARGE SCALE GENOMIC DNA]</scope>
    <source>
        <strain evidence="6 7">229E</strain>
    </source>
</reference>
<dbReference type="FunFam" id="1.10.10.10:FF:000079">
    <property type="entry name" value="GntR family transcriptional regulator"/>
    <property type="match status" value="1"/>
</dbReference>
<dbReference type="Pfam" id="PF00392">
    <property type="entry name" value="GntR"/>
    <property type="match status" value="1"/>
</dbReference>
<proteinExistence type="predicted"/>
<dbReference type="GO" id="GO:0006547">
    <property type="term" value="P:L-histidine metabolic process"/>
    <property type="evidence" value="ECO:0007669"/>
    <property type="project" value="UniProtKB-UniRule"/>
</dbReference>
<dbReference type="InterPro" id="IPR036390">
    <property type="entry name" value="WH_DNA-bd_sf"/>
</dbReference>
<dbReference type="Gene3D" id="3.40.1410.10">
    <property type="entry name" value="Chorismate lyase-like"/>
    <property type="match status" value="1"/>
</dbReference>
<dbReference type="NCBIfam" id="TIGR02018">
    <property type="entry name" value="his_ut_repres"/>
    <property type="match status" value="1"/>
</dbReference>